<feature type="transmembrane region" description="Helical" evidence="2">
    <location>
        <begin position="32"/>
        <end position="49"/>
    </location>
</feature>
<organism evidence="3 4">
    <name type="scientific">Haloquadratum walsbyi J07HQW1</name>
    <dbReference type="NCBI Taxonomy" id="1238424"/>
    <lineage>
        <taxon>Archaea</taxon>
        <taxon>Methanobacteriati</taxon>
        <taxon>Methanobacteriota</taxon>
        <taxon>Stenosarchaea group</taxon>
        <taxon>Halobacteria</taxon>
        <taxon>Halobacteriales</taxon>
        <taxon>Haloferacaceae</taxon>
        <taxon>Haloquadratum</taxon>
    </lineage>
</organism>
<evidence type="ECO:0000256" key="2">
    <source>
        <dbReference type="SAM" id="Phobius"/>
    </source>
</evidence>
<name>U1N4T2_9EURY</name>
<protein>
    <submittedName>
        <fullName evidence="3">Uncharacterized protein</fullName>
    </submittedName>
</protein>
<evidence type="ECO:0000313" key="4">
    <source>
        <dbReference type="Proteomes" id="UP000030649"/>
    </source>
</evidence>
<accession>U1N4T2</accession>
<dbReference type="Proteomes" id="UP000030649">
    <property type="component" value="Unassembled WGS sequence"/>
</dbReference>
<reference evidence="3 4" key="1">
    <citation type="journal article" date="2013" name="PLoS ONE">
        <title>Assembly-driven community genomics of a hypersaline microbial ecosystem.</title>
        <authorList>
            <person name="Podell S."/>
            <person name="Ugalde J.A."/>
            <person name="Narasingarao P."/>
            <person name="Banfield J.F."/>
            <person name="Heidelberg K.B."/>
            <person name="Allen E.E."/>
        </authorList>
    </citation>
    <scope>NUCLEOTIDE SEQUENCE [LARGE SCALE GENOMIC DNA]</scope>
    <source>
        <strain evidence="4">J07HQW1</strain>
    </source>
</reference>
<keyword evidence="2" id="KW-0472">Membrane</keyword>
<feature type="region of interest" description="Disordered" evidence="1">
    <location>
        <begin position="562"/>
        <end position="582"/>
    </location>
</feature>
<sequence>MSSDTDSVLSKFTDLDSLPGSAAGPDPSPLSLALRIGVIVIAAVVVYLARPLIHFWVYGMLFSPTGLILFGTATVGVVIAVLLFLFPGLRSVIRFNDVNVAGSVIVFVFFLSIGVGGVTGVFESNSLAERTTLNVEEIDELPAIAEENPRIVPRPVADVQTRGSVSYRQHRLGTSDIARSPDGSLVWSYAIEPDPFRIQLTGNQRGVLLSDMTSIENRSISAFDQQDFEHGQNMFLFRSASWQLKTTGGYWSTYQDDPVEFVHDGTAYMAYPKTGHEWKLTPIPHTVPVWDGVGLVHPDGTIDHLSPEEAQESDILDGQRLYPLTLAREEAESLRFRNGIINQLPVVGSFRGVIEPASLPATASNEQPFVIDTESDGITYVMAMEPFGESTRGLDEVWLFDADTNERKVFSTGRETLLGPERAVGIVRSEDSRTNWAGADGDGQFKVVEPIPVVVDSQLWWHTKVSPTDNTDVTRNVFINADTEEAIELGRTEDVVSFLNGASVSTQENGTRVEESEQTETATTASGDDIGYVIVVRDESGTVVDRIRVPQNQTATIESAQANTTVTTSTASASSTTNNSTS</sequence>
<dbReference type="HOGENOM" id="CLU_035890_0_0_2"/>
<dbReference type="AlphaFoldDB" id="U1N4T2"/>
<feature type="transmembrane region" description="Helical" evidence="2">
    <location>
        <begin position="55"/>
        <end position="86"/>
    </location>
</feature>
<gene>
    <name evidence="3" type="ORF">J07HQW1_01422</name>
</gene>
<feature type="transmembrane region" description="Helical" evidence="2">
    <location>
        <begin position="98"/>
        <end position="122"/>
    </location>
</feature>
<dbReference type="EMBL" id="KE356560">
    <property type="protein sequence ID" value="ERG91388.1"/>
    <property type="molecule type" value="Genomic_DNA"/>
</dbReference>
<proteinExistence type="predicted"/>
<evidence type="ECO:0000313" key="3">
    <source>
        <dbReference type="EMBL" id="ERG91388.1"/>
    </source>
</evidence>
<keyword evidence="2" id="KW-0812">Transmembrane</keyword>
<keyword evidence="2" id="KW-1133">Transmembrane helix</keyword>
<evidence type="ECO:0000256" key="1">
    <source>
        <dbReference type="SAM" id="MobiDB-lite"/>
    </source>
</evidence>